<dbReference type="GO" id="GO:0003723">
    <property type="term" value="F:RNA binding"/>
    <property type="evidence" value="ECO:0007669"/>
    <property type="project" value="InterPro"/>
</dbReference>
<dbReference type="Pfam" id="PF01535">
    <property type="entry name" value="PPR"/>
    <property type="match status" value="2"/>
</dbReference>
<evidence type="ECO:0000313" key="2">
    <source>
        <dbReference type="Proteomes" id="UP000189703"/>
    </source>
</evidence>
<dbReference type="AlphaFoldDB" id="A0A1U8B4S3"/>
<dbReference type="InterPro" id="IPR002885">
    <property type="entry name" value="PPR_rpt"/>
</dbReference>
<dbReference type="KEGG" id="nnu:104609726"/>
<dbReference type="Pfam" id="PF13041">
    <property type="entry name" value="PPR_2"/>
    <property type="match status" value="3"/>
</dbReference>
<feature type="compositionally biased region" description="Low complexity" evidence="1">
    <location>
        <begin position="42"/>
        <end position="62"/>
    </location>
</feature>
<dbReference type="InterPro" id="IPR046960">
    <property type="entry name" value="PPR_At4g14850-like_plant"/>
</dbReference>
<dbReference type="Gene3D" id="1.25.40.10">
    <property type="entry name" value="Tetratricopeptide repeat domain"/>
    <property type="match status" value="3"/>
</dbReference>
<dbReference type="Proteomes" id="UP000189703">
    <property type="component" value="Unplaced"/>
</dbReference>
<dbReference type="SUPFAM" id="SSF48452">
    <property type="entry name" value="TPR-like"/>
    <property type="match status" value="1"/>
</dbReference>
<dbReference type="PANTHER" id="PTHR47926">
    <property type="entry name" value="PENTATRICOPEPTIDE REPEAT-CONTAINING PROTEIN"/>
    <property type="match status" value="1"/>
</dbReference>
<dbReference type="NCBIfam" id="TIGR00756">
    <property type="entry name" value="PPR"/>
    <property type="match status" value="4"/>
</dbReference>
<dbReference type="GeneID" id="104609726"/>
<dbReference type="eggNOG" id="KOG4197">
    <property type="taxonomic scope" value="Eukaryota"/>
</dbReference>
<evidence type="ECO:0000313" key="3">
    <source>
        <dbReference type="RefSeq" id="XP_010274403.1"/>
    </source>
</evidence>
<protein>
    <submittedName>
        <fullName evidence="3">Pentatricopeptide repeat-containing protein At2g36730-like</fullName>
    </submittedName>
</protein>
<name>A0A1U8B4S3_NELNU</name>
<dbReference type="PROSITE" id="PS51375">
    <property type="entry name" value="PPR"/>
    <property type="match status" value="4"/>
</dbReference>
<organism evidence="2 3">
    <name type="scientific">Nelumbo nucifera</name>
    <name type="common">Sacred lotus</name>
    <dbReference type="NCBI Taxonomy" id="4432"/>
    <lineage>
        <taxon>Eukaryota</taxon>
        <taxon>Viridiplantae</taxon>
        <taxon>Streptophyta</taxon>
        <taxon>Embryophyta</taxon>
        <taxon>Tracheophyta</taxon>
        <taxon>Spermatophyta</taxon>
        <taxon>Magnoliopsida</taxon>
        <taxon>Proteales</taxon>
        <taxon>Nelumbonaceae</taxon>
        <taxon>Nelumbo</taxon>
    </lineage>
</organism>
<dbReference type="GO" id="GO:0009451">
    <property type="term" value="P:RNA modification"/>
    <property type="evidence" value="ECO:0000318"/>
    <property type="project" value="GO_Central"/>
</dbReference>
<sequence length="539" mass="60865">MNTNNYFNCLKPYLEPSLGFSIKRTWFHASWSLSVAFHASSSSTPPSLPLPSSKLSTTTLKSNPHESSNSREQSLLSLLKQCSTMKDLIQIHAQVIQTGFDQNLYVVGKIINFCAVSGHGPMDYAISVFEQIQNPDGFVWNTMIRGFGNTSKPEAAFDFYRRMQNKGHTADNFTYSFLLKICGQLSWVELGKQIHCSTLKHGLDSHVYVRNTLIHMYGMLKDIETARLLFDEIPRIDLVAWNTIIDCYVHCGRYKEALDLFSIMQQSNVEPDEATLVVVLSACSELGALDFGKWVHSRINCTSLARIISISNSLIDMYAKCGTIEKARQVFNEMNEKNIVSWNSMILGLAMHGHADEALKLFSKMVERKLNTPNDVTFLGVLCACSHRGMVDEGRRYFESMNTEYQIQPTIKHYGCMVDLLGRAGLVEEAYHLIQTMPIRCNAIVWRALLGACRVHGHLELGECVRRHLLELEPEHSGDYVLLANMYASAGQWNDMLEVRKTMKSRGVQKPEPGNSYIGVHRTVSSDVESTKKYCSNQN</sequence>
<reference evidence="3" key="1">
    <citation type="submission" date="2025-08" db="UniProtKB">
        <authorList>
            <consortium name="RefSeq"/>
        </authorList>
    </citation>
    <scope>IDENTIFICATION</scope>
</reference>
<dbReference type="FunFam" id="1.25.40.10:FF:000427">
    <property type="entry name" value="Pentatricopeptide repeat-containing protein chloroplastic"/>
    <property type="match status" value="1"/>
</dbReference>
<dbReference type="FunFam" id="1.25.40.10:FF:000242">
    <property type="entry name" value="Pentatricopeptide repeat-containing protein"/>
    <property type="match status" value="1"/>
</dbReference>
<dbReference type="OrthoDB" id="1934563at2759"/>
<gene>
    <name evidence="3" type="primary">LOC104609726</name>
</gene>
<keyword evidence="2" id="KW-1185">Reference proteome</keyword>
<dbReference type="InterPro" id="IPR011990">
    <property type="entry name" value="TPR-like_helical_dom_sf"/>
</dbReference>
<dbReference type="Pfam" id="PF20431">
    <property type="entry name" value="E_motif"/>
    <property type="match status" value="1"/>
</dbReference>
<dbReference type="OMA" id="ESHVFVR"/>
<proteinExistence type="predicted"/>
<dbReference type="PANTHER" id="PTHR47926:SF391">
    <property type="entry name" value="TETRATRICOPEPTIDE-LIKE HELICAL DOMAIN SUPERFAMILY"/>
    <property type="match status" value="1"/>
</dbReference>
<dbReference type="RefSeq" id="XP_010274403.1">
    <property type="nucleotide sequence ID" value="XM_010276101.2"/>
</dbReference>
<feature type="region of interest" description="Disordered" evidence="1">
    <location>
        <begin position="42"/>
        <end position="71"/>
    </location>
</feature>
<dbReference type="InterPro" id="IPR046848">
    <property type="entry name" value="E_motif"/>
</dbReference>
<accession>A0A1U8B4S3</accession>
<evidence type="ECO:0000256" key="1">
    <source>
        <dbReference type="SAM" id="MobiDB-lite"/>
    </source>
</evidence>